<name>A0A6G1C5Q0_9ORYZ</name>
<evidence type="ECO:0000313" key="1">
    <source>
        <dbReference type="EMBL" id="KAF0895778.1"/>
    </source>
</evidence>
<keyword evidence="2" id="KW-1185">Reference proteome</keyword>
<evidence type="ECO:0000313" key="2">
    <source>
        <dbReference type="Proteomes" id="UP000479710"/>
    </source>
</evidence>
<accession>A0A6G1C5Q0</accession>
<proteinExistence type="predicted"/>
<comment type="caution">
    <text evidence="1">The sequence shown here is derived from an EMBL/GenBank/DDBJ whole genome shotgun (WGS) entry which is preliminary data.</text>
</comment>
<sequence length="65" mass="6798">MASDPMNDGGAGMNGWCWCTCAAAACAWWSDVLRLLLVLVHAAQPRAVAAFAGDRREDGGTAHPP</sequence>
<organism evidence="1 2">
    <name type="scientific">Oryza meyeriana var. granulata</name>
    <dbReference type="NCBI Taxonomy" id="110450"/>
    <lineage>
        <taxon>Eukaryota</taxon>
        <taxon>Viridiplantae</taxon>
        <taxon>Streptophyta</taxon>
        <taxon>Embryophyta</taxon>
        <taxon>Tracheophyta</taxon>
        <taxon>Spermatophyta</taxon>
        <taxon>Magnoliopsida</taxon>
        <taxon>Liliopsida</taxon>
        <taxon>Poales</taxon>
        <taxon>Poaceae</taxon>
        <taxon>BOP clade</taxon>
        <taxon>Oryzoideae</taxon>
        <taxon>Oryzeae</taxon>
        <taxon>Oryzinae</taxon>
        <taxon>Oryza</taxon>
        <taxon>Oryza meyeriana</taxon>
    </lineage>
</organism>
<dbReference type="AlphaFoldDB" id="A0A6G1C5Q0"/>
<reference evidence="1 2" key="1">
    <citation type="submission" date="2019-11" db="EMBL/GenBank/DDBJ databases">
        <title>Whole genome sequence of Oryza granulata.</title>
        <authorList>
            <person name="Li W."/>
        </authorList>
    </citation>
    <scope>NUCLEOTIDE SEQUENCE [LARGE SCALE GENOMIC DNA]</scope>
    <source>
        <strain evidence="2">cv. Menghai</strain>
        <tissue evidence="1">Leaf</tissue>
    </source>
</reference>
<gene>
    <name evidence="1" type="ORF">E2562_016513</name>
</gene>
<dbReference type="EMBL" id="SPHZ02000010">
    <property type="protein sequence ID" value="KAF0895778.1"/>
    <property type="molecule type" value="Genomic_DNA"/>
</dbReference>
<dbReference type="Proteomes" id="UP000479710">
    <property type="component" value="Unassembled WGS sequence"/>
</dbReference>
<protein>
    <submittedName>
        <fullName evidence="1">Uncharacterized protein</fullName>
    </submittedName>
</protein>